<evidence type="ECO:0000256" key="4">
    <source>
        <dbReference type="SAM" id="MobiDB-lite"/>
    </source>
</evidence>
<comment type="caution">
    <text evidence="6">The sequence shown here is derived from an EMBL/GenBank/DDBJ whole genome shotgun (WGS) entry which is preliminary data.</text>
</comment>
<dbReference type="InterPro" id="IPR057452">
    <property type="entry name" value="BRWD/PHIP_N"/>
</dbReference>
<dbReference type="GO" id="GO:0008360">
    <property type="term" value="P:regulation of cell shape"/>
    <property type="evidence" value="ECO:0007669"/>
    <property type="project" value="TreeGrafter"/>
</dbReference>
<evidence type="ECO:0000256" key="1">
    <source>
        <dbReference type="ARBA" id="ARBA00023117"/>
    </source>
</evidence>
<dbReference type="Gene3D" id="1.20.920.10">
    <property type="entry name" value="Bromodomain-like"/>
    <property type="match status" value="2"/>
</dbReference>
<feature type="compositionally biased region" description="Basic residues" evidence="4">
    <location>
        <begin position="2177"/>
        <end position="2187"/>
    </location>
</feature>
<feature type="region of interest" description="Disordered" evidence="4">
    <location>
        <begin position="1064"/>
        <end position="1147"/>
    </location>
</feature>
<dbReference type="Gene3D" id="2.130.10.10">
    <property type="entry name" value="YVTN repeat-like/Quinoprotein amine dehydrogenase"/>
    <property type="match status" value="2"/>
</dbReference>
<gene>
    <name evidence="6" type="ORF">CRM22_002497</name>
</gene>
<protein>
    <recommendedName>
        <fullName evidence="5">Bromo domain-containing protein</fullName>
    </recommendedName>
</protein>
<dbReference type="SMART" id="SM00297">
    <property type="entry name" value="BROMO"/>
    <property type="match status" value="2"/>
</dbReference>
<reference evidence="6 7" key="1">
    <citation type="journal article" date="2019" name="BMC Genomics">
        <title>New insights from Opisthorchis felineus genome: update on genomics of the epidemiologically important liver flukes.</title>
        <authorList>
            <person name="Ershov N.I."/>
            <person name="Mordvinov V.A."/>
            <person name="Prokhortchouk E.B."/>
            <person name="Pakharukova M.Y."/>
            <person name="Gunbin K.V."/>
            <person name="Ustyantsev K."/>
            <person name="Genaev M.A."/>
            <person name="Blinov A.G."/>
            <person name="Mazur A."/>
            <person name="Boulygina E."/>
            <person name="Tsygankova S."/>
            <person name="Khrameeva E."/>
            <person name="Chekanov N."/>
            <person name="Fan G."/>
            <person name="Xiao A."/>
            <person name="Zhang H."/>
            <person name="Xu X."/>
            <person name="Yang H."/>
            <person name="Solovyev V."/>
            <person name="Lee S.M."/>
            <person name="Liu X."/>
            <person name="Afonnikov D.A."/>
            <person name="Skryabin K.G."/>
        </authorList>
    </citation>
    <scope>NUCLEOTIDE SEQUENCE [LARGE SCALE GENOMIC DNA]</scope>
    <source>
        <strain evidence="6">AK-0245</strain>
        <tissue evidence="6">Whole organism</tissue>
    </source>
</reference>
<feature type="region of interest" description="Disordered" evidence="4">
    <location>
        <begin position="2158"/>
        <end position="2187"/>
    </location>
</feature>
<dbReference type="EMBL" id="SJOL01004361">
    <property type="protein sequence ID" value="TGZ71716.1"/>
    <property type="molecule type" value="Genomic_DNA"/>
</dbReference>
<feature type="domain" description="Bromo" evidence="5">
    <location>
        <begin position="1907"/>
        <end position="1993"/>
    </location>
</feature>
<dbReference type="GO" id="GO:0007010">
    <property type="term" value="P:cytoskeleton organization"/>
    <property type="evidence" value="ECO:0007669"/>
    <property type="project" value="TreeGrafter"/>
</dbReference>
<feature type="repeat" description="WD" evidence="3">
    <location>
        <begin position="461"/>
        <end position="503"/>
    </location>
</feature>
<feature type="compositionally biased region" description="Polar residues" evidence="4">
    <location>
        <begin position="1172"/>
        <end position="1223"/>
    </location>
</feature>
<sequence length="2187" mass="245590">MDNCDIKAELLFLVTKLLENDGCSDVADYLKRVITEKELFPPRTNVFGRRFANSFENYESVHGPIAPFSIVNQISKLLELVRMHHPYGRPVVSLFNLGNYIYPKERSISIPVSVRGFSSKCAMQLLCSVYQRTHINHHSLAHRNAIYCLQFDQRGEYLFTGSDDYTVKIWSFNAASKKPCALRHTLRGHVAEIIELTVSPDNHLLASVDSNCCLVMWCLRTGQPVVAFRGCRANRVISGMTFVSVPRRAEAGQNEASLGFHCPSRSGKEHPTGWLAITSFGGYLHFLPYQHELHADFGVPTGSNRWVCCSVKLLPTIRFITGVEGTPTAFWPSVVCMDISPGNLLLATGCSDQYIRLYHFLSPSKPTPSFTLRAHEESVNSVAFSHCGLKLASGSSDGGSCWLWRFQAGKWRSMVLSFRKRIKCRPCLLTWSKNDRYLIASMKNGSVYVYLGDSGHLYTIIEAHEGAVHAMSPSPLDDEFLATGGVDGRFQVWNIKQHHDIMSNDSSNSDLFAPVDASLSSPLLCYYRYPPSEVDPDHGLIWHPFEPSDNLPIWQNSAIHRRTQREQSHVAQPIFSVRASISQGGRDVPLLTPGSTQTQSQRPIPPTPFRHQRITACRSFPASEGTGFLVVTKSGLLSVFGTNASNSSRTRSQLEMSGNSLIDLDSDMYAVDEQFFHWELDTAEWREVTMETEDVQTVQTTLALGSPAAPQSVLGLIGARYDRNGRSTRPNPENRVTSIPTRSSSAQQTTPSTVRGLGGRATSVYRPPIGVCFEVIHAPSRVPFHRLPPPYLTTLRGVPLCLEYQRAVPGRNHLHRPPDLLPSVTADDELGEDMVIDDIQFCSEVPADYCPNPLQSRTHAIQGKHYLWQSVWLNPLTPLIQPLSATELKYRLEEQKLLYEEEFKFFVGNGDSRVTFGDEFINSVSNPDQCVFMQPAVCPGLFSLAELGTVSQTSSIVTLSRKDCIEATGQLGVENPAVLASASSALPLASDDISAPETVNTAFAPIQSVDLTQAISANLNNLMDEEAAVLSDENEEDQSGTSEESEWSQNIDVDIGWWHRQHRRRHRRNAATEGAPANPNQTRRVNVASRSRGNGSRRSENRGTRVTGSRMIQSAHGTTRWRRSNLSVSGQRRRSARQQRLARCRAQQDRRLAHLRVEREKHFTKLRRSQRTRGQCSLDSAGNISQASTRQSSGHADIQVTEQHLSSSPNGSEANTSTVLEATMTESDVLNERRERLKRRLLCSLDFLLRSVDSSTGNRVPLAFCPPDGYTAPDCEGLTYPSENLPEVAGERSWSGPHFDWLSTYHPIPSPYVPQIGDRIIYIRRGHQEYIRQVWQTGQLPQPASLRCVSSTVRGKSETAGSSSAYSSELPWDIWPHILDYVCGEVQSISYTVVRITTNSECHPNRHHGKRHKSPVWRKQQRARGATHIRASDKHTQPHSSNCSRNSDTSETKSDESFIRLVTLHVKLESEQPYAYLGSAGSSRYSGTQQPECLSITYHDVDGILEFVVLRHLFDRAMQHHWCEGDRFVCPVGTTWWRGRIIGHVSEERIQSLTEPTPCCSKTKLNQPNPWLSLLVRWMRPSETGLEPFTTPPMLIEPESTTSVAVDQLSPWDCYPWDLISHPTSVPGETTEKRTVSIEDQSLRALFGTPRTSYETKFAFREYDLHGHCKRLLCCFDKLARLPVSEFFTAPVDLATYPDYLFVNPCPIDLGLIMARLSTGFYRQSAAVQADLQLLLDNTVRYNQPSSNIVRNARLVYQIASQFISDSHLSQRDVQRLCLKFEREMKNSGPQAVTSPTTQVDIDVASVIGNSSTILVSHDSLDELDVPCRPRVVNAQTPPLPHDPSETQSTVRPLRRTRYQLQSPTRRVIPSVQPSLPNTSREFCNHCAHLLPANWVPTCLNLIKSLTANQHSLFFRNPIDMEEYPDYLSIVSCPMDLSSIQKRLSATMSIVSRLRHLRSVPQGAYRCPHECISDLNLMISNSRLYNEDPETAVFADTEWLHKWVSEVFVPHVSTIIGLPNSSLSEGIHEMCSFSNDDIPPRTQRRHTAKPRLRQSKLACRKLVLRKARNTLIRRGTSSKRLENRGYTVDDHPTPDSPYPVRTSSGRVIRPPSRNSQTIFFADCSDGSEDFSDPNACSGRATKPRKRLRRAINAITTAAMTSSESSLSSTGRLSQWQNKRRRRTRMYL</sequence>
<dbReference type="InterPro" id="IPR036427">
    <property type="entry name" value="Bromodomain-like_sf"/>
</dbReference>
<dbReference type="Pfam" id="PF00439">
    <property type="entry name" value="Bromodomain"/>
    <property type="match status" value="2"/>
</dbReference>
<evidence type="ECO:0000256" key="2">
    <source>
        <dbReference type="PROSITE-ProRule" id="PRU00035"/>
    </source>
</evidence>
<feature type="domain" description="Bromo" evidence="5">
    <location>
        <begin position="1680"/>
        <end position="1750"/>
    </location>
</feature>
<dbReference type="CDD" id="cd04369">
    <property type="entry name" value="Bromodomain"/>
    <property type="match status" value="1"/>
</dbReference>
<feature type="region of interest" description="Disordered" evidence="4">
    <location>
        <begin position="721"/>
        <end position="759"/>
    </location>
</feature>
<keyword evidence="1 2" id="KW-0103">Bromodomain</keyword>
<feature type="compositionally biased region" description="Basic residues" evidence="4">
    <location>
        <begin position="1405"/>
        <end position="1427"/>
    </location>
</feature>
<dbReference type="PRINTS" id="PR00503">
    <property type="entry name" value="BROMODOMAIN"/>
</dbReference>
<feature type="compositionally biased region" description="Polar residues" evidence="4">
    <location>
        <begin position="1106"/>
        <end position="1117"/>
    </location>
</feature>
<dbReference type="PROSITE" id="PS50294">
    <property type="entry name" value="WD_REPEATS_REGION"/>
    <property type="match status" value="2"/>
</dbReference>
<organism evidence="6 7">
    <name type="scientific">Opisthorchis felineus</name>
    <dbReference type="NCBI Taxonomy" id="147828"/>
    <lineage>
        <taxon>Eukaryota</taxon>
        <taxon>Metazoa</taxon>
        <taxon>Spiralia</taxon>
        <taxon>Lophotrochozoa</taxon>
        <taxon>Platyhelminthes</taxon>
        <taxon>Trematoda</taxon>
        <taxon>Digenea</taxon>
        <taxon>Opisthorchiida</taxon>
        <taxon>Opisthorchiata</taxon>
        <taxon>Opisthorchiidae</taxon>
        <taxon>Opisthorchis</taxon>
    </lineage>
</organism>
<dbReference type="OrthoDB" id="538223at2759"/>
<dbReference type="STRING" id="147828.A0A4S2M6A5"/>
<evidence type="ECO:0000313" key="7">
    <source>
        <dbReference type="Proteomes" id="UP000308267"/>
    </source>
</evidence>
<dbReference type="Pfam" id="PF25437">
    <property type="entry name" value="BRWD1_N"/>
    <property type="match status" value="1"/>
</dbReference>
<dbReference type="SMART" id="SM00320">
    <property type="entry name" value="WD40"/>
    <property type="match status" value="5"/>
</dbReference>
<dbReference type="GO" id="GO:0006357">
    <property type="term" value="P:regulation of transcription by RNA polymerase II"/>
    <property type="evidence" value="ECO:0007669"/>
    <property type="project" value="TreeGrafter"/>
</dbReference>
<evidence type="ECO:0000256" key="3">
    <source>
        <dbReference type="PROSITE-ProRule" id="PRU00221"/>
    </source>
</evidence>
<evidence type="ECO:0000313" key="6">
    <source>
        <dbReference type="EMBL" id="TGZ71716.1"/>
    </source>
</evidence>
<feature type="compositionally biased region" description="Basic residues" evidence="4">
    <location>
        <begin position="1131"/>
        <end position="1143"/>
    </location>
</feature>
<dbReference type="PROSITE" id="PS50014">
    <property type="entry name" value="BROMODOMAIN_2"/>
    <property type="match status" value="2"/>
</dbReference>
<dbReference type="PANTHER" id="PTHR16266">
    <property type="entry name" value="WD REPEAT DOMAIN 9"/>
    <property type="match status" value="1"/>
</dbReference>
<keyword evidence="3" id="KW-0853">WD repeat</keyword>
<feature type="region of interest" description="Disordered" evidence="4">
    <location>
        <begin position="1164"/>
        <end position="1223"/>
    </location>
</feature>
<feature type="repeat" description="WD" evidence="3">
    <location>
        <begin position="372"/>
        <end position="398"/>
    </location>
</feature>
<feature type="compositionally biased region" description="Basic and acidic residues" evidence="4">
    <location>
        <begin position="2079"/>
        <end position="2093"/>
    </location>
</feature>
<feature type="repeat" description="WD" evidence="3">
    <location>
        <begin position="139"/>
        <end position="173"/>
    </location>
</feature>
<dbReference type="SUPFAM" id="SSF50978">
    <property type="entry name" value="WD40 repeat-like"/>
    <property type="match status" value="1"/>
</dbReference>
<dbReference type="PANTHER" id="PTHR16266:SF17">
    <property type="entry name" value="BRWD3"/>
    <property type="match status" value="1"/>
</dbReference>
<proteinExistence type="predicted"/>
<dbReference type="InterPro" id="IPR001487">
    <property type="entry name" value="Bromodomain"/>
</dbReference>
<accession>A0A4S2M6A5</accession>
<feature type="repeat" description="WD" evidence="3">
    <location>
        <begin position="186"/>
        <end position="227"/>
    </location>
</feature>
<dbReference type="PROSITE" id="PS50082">
    <property type="entry name" value="WD_REPEATS_2"/>
    <property type="match status" value="4"/>
</dbReference>
<dbReference type="InterPro" id="IPR052060">
    <property type="entry name" value="Bromo_WD_repeat"/>
</dbReference>
<dbReference type="SUPFAM" id="SSF47370">
    <property type="entry name" value="Bromodomain"/>
    <property type="match status" value="2"/>
</dbReference>
<feature type="compositionally biased region" description="Low complexity" evidence="4">
    <location>
        <begin position="2158"/>
        <end position="2169"/>
    </location>
</feature>
<dbReference type="Pfam" id="PF00400">
    <property type="entry name" value="WD40"/>
    <property type="match status" value="5"/>
</dbReference>
<feature type="region of interest" description="Disordered" evidence="4">
    <location>
        <begin position="2073"/>
        <end position="2111"/>
    </location>
</feature>
<dbReference type="InterPro" id="IPR015943">
    <property type="entry name" value="WD40/YVTN_repeat-like_dom_sf"/>
</dbReference>
<name>A0A4S2M6A5_OPIFE</name>
<evidence type="ECO:0000259" key="5">
    <source>
        <dbReference type="PROSITE" id="PS50014"/>
    </source>
</evidence>
<feature type="region of interest" description="Disordered" evidence="4">
    <location>
        <begin position="1402"/>
        <end position="1451"/>
    </location>
</feature>
<dbReference type="GO" id="GO:0005634">
    <property type="term" value="C:nucleus"/>
    <property type="evidence" value="ECO:0007669"/>
    <property type="project" value="TreeGrafter"/>
</dbReference>
<feature type="compositionally biased region" description="Polar residues" evidence="4">
    <location>
        <begin position="727"/>
        <end position="753"/>
    </location>
</feature>
<dbReference type="InterPro" id="IPR001680">
    <property type="entry name" value="WD40_rpt"/>
</dbReference>
<keyword evidence="7" id="KW-1185">Reference proteome</keyword>
<feature type="compositionally biased region" description="Polar residues" evidence="4">
    <location>
        <begin position="1438"/>
        <end position="1447"/>
    </location>
</feature>
<dbReference type="InterPro" id="IPR036322">
    <property type="entry name" value="WD40_repeat_dom_sf"/>
</dbReference>
<dbReference type="Proteomes" id="UP000308267">
    <property type="component" value="Unassembled WGS sequence"/>
</dbReference>